<dbReference type="FunFam" id="3.30.40.10:FF:000137">
    <property type="entry name" value="RanBP-type and C3HC4-type zinc finger-containing protein 1"/>
    <property type="match status" value="1"/>
</dbReference>
<evidence type="ECO:0000256" key="4">
    <source>
        <dbReference type="ARBA" id="ARBA00012251"/>
    </source>
</evidence>
<keyword evidence="9" id="KW-0677">Repeat</keyword>
<evidence type="ECO:0000256" key="6">
    <source>
        <dbReference type="ARBA" id="ARBA00022553"/>
    </source>
</evidence>
<keyword evidence="11" id="KW-0833">Ubl conjugation pathway</keyword>
<gene>
    <name evidence="14" type="ORF">CGI_10017711</name>
</gene>
<feature type="compositionally biased region" description="Basic and acidic residues" evidence="13">
    <location>
        <begin position="516"/>
        <end position="534"/>
    </location>
</feature>
<dbReference type="InterPro" id="IPR001876">
    <property type="entry name" value="Znf_RanBP2"/>
</dbReference>
<dbReference type="UniPathway" id="UPA00143"/>
<dbReference type="GO" id="GO:0043130">
    <property type="term" value="F:ubiquitin binding"/>
    <property type="evidence" value="ECO:0007669"/>
    <property type="project" value="TreeGrafter"/>
</dbReference>
<feature type="compositionally biased region" description="Basic and acidic residues" evidence="13">
    <location>
        <begin position="141"/>
        <end position="173"/>
    </location>
</feature>
<comment type="catalytic activity">
    <reaction evidence="1">
        <text>[E2 ubiquitin-conjugating enzyme]-S-ubiquitinyl-L-cysteine + [acceptor protein]-L-lysine = [E2 ubiquitin-conjugating enzyme]-L-cysteine + [acceptor protein]-N(6)-ubiquitinyl-L-lysine.</text>
        <dbReference type="EC" id="2.3.2.31"/>
    </reaction>
</comment>
<dbReference type="GO" id="GO:0008270">
    <property type="term" value="F:zinc ion binding"/>
    <property type="evidence" value="ECO:0007669"/>
    <property type="project" value="UniProtKB-KW"/>
</dbReference>
<keyword evidence="6" id="KW-0597">Phosphoprotein</keyword>
<dbReference type="Pfam" id="PF13639">
    <property type="entry name" value="zf-RING_2"/>
    <property type="match status" value="1"/>
</dbReference>
<dbReference type="InterPro" id="IPR047559">
    <property type="entry name" value="HOIL1_RBR_mRING-HC-C3HC3D"/>
</dbReference>
<keyword evidence="10" id="KW-0863">Zinc-finger</keyword>
<evidence type="ECO:0000256" key="1">
    <source>
        <dbReference type="ARBA" id="ARBA00001798"/>
    </source>
</evidence>
<dbReference type="InterPro" id="IPR051628">
    <property type="entry name" value="LUBAC_E3_Ligases"/>
</dbReference>
<keyword evidence="7" id="KW-0808">Transferase</keyword>
<dbReference type="GO" id="GO:0043161">
    <property type="term" value="P:proteasome-mediated ubiquitin-dependent protein catabolic process"/>
    <property type="evidence" value="ECO:0007669"/>
    <property type="project" value="TreeGrafter"/>
</dbReference>
<dbReference type="FunFam" id="1.20.120.1750:FF:000026">
    <property type="entry name" value="RANBP2-type and C3HC4-type zinc finger containing 1"/>
    <property type="match status" value="1"/>
</dbReference>
<evidence type="ECO:0000256" key="8">
    <source>
        <dbReference type="ARBA" id="ARBA00022723"/>
    </source>
</evidence>
<proteinExistence type="inferred from homology"/>
<dbReference type="EC" id="2.3.2.31" evidence="4"/>
<dbReference type="PROSITE" id="PS50053">
    <property type="entry name" value="UBIQUITIN_2"/>
    <property type="match status" value="1"/>
</dbReference>
<dbReference type="InterPro" id="IPR013083">
    <property type="entry name" value="Znf_RING/FYVE/PHD"/>
</dbReference>
<dbReference type="Gene3D" id="3.30.40.10">
    <property type="entry name" value="Zinc/RING finger domain, C3HC4 (zinc finger)"/>
    <property type="match status" value="1"/>
</dbReference>
<dbReference type="InterPro" id="IPR029071">
    <property type="entry name" value="Ubiquitin-like_domsf"/>
</dbReference>
<dbReference type="GO" id="GO:0097039">
    <property type="term" value="P:protein linear polyubiquitination"/>
    <property type="evidence" value="ECO:0007669"/>
    <property type="project" value="TreeGrafter"/>
</dbReference>
<feature type="region of interest" description="Disordered" evidence="13">
    <location>
        <begin position="389"/>
        <end position="441"/>
    </location>
</feature>
<evidence type="ECO:0000256" key="7">
    <source>
        <dbReference type="ARBA" id="ARBA00022679"/>
    </source>
</evidence>
<dbReference type="PANTHER" id="PTHR22770:SF13">
    <property type="entry name" value="RING-TYPE DOMAIN-CONTAINING PROTEIN"/>
    <property type="match status" value="1"/>
</dbReference>
<evidence type="ECO:0000256" key="12">
    <source>
        <dbReference type="ARBA" id="ARBA00022833"/>
    </source>
</evidence>
<evidence type="ECO:0000256" key="5">
    <source>
        <dbReference type="ARBA" id="ARBA00017887"/>
    </source>
</evidence>
<dbReference type="CDD" id="cd20358">
    <property type="entry name" value="Rcat_RBR_HOIL1"/>
    <property type="match status" value="1"/>
</dbReference>
<dbReference type="SUPFAM" id="SSF90209">
    <property type="entry name" value="Ran binding protein zinc finger-like"/>
    <property type="match status" value="1"/>
</dbReference>
<dbReference type="AlphaFoldDB" id="K1Q9B6"/>
<dbReference type="GO" id="GO:0071797">
    <property type="term" value="C:LUBAC complex"/>
    <property type="evidence" value="ECO:0007669"/>
    <property type="project" value="TreeGrafter"/>
</dbReference>
<dbReference type="InterPro" id="IPR001841">
    <property type="entry name" value="Znf_RING"/>
</dbReference>
<dbReference type="PROSITE" id="PS01358">
    <property type="entry name" value="ZF_RANBP2_1"/>
    <property type="match status" value="1"/>
</dbReference>
<dbReference type="Gene3D" id="3.10.20.90">
    <property type="entry name" value="Phosphatidylinositol 3-kinase Catalytic Subunit, Chain A, domain 1"/>
    <property type="match status" value="1"/>
</dbReference>
<dbReference type="PROSITE" id="PS50089">
    <property type="entry name" value="ZF_RING_2"/>
    <property type="match status" value="1"/>
</dbReference>
<name>K1Q9B6_MAGGI</name>
<dbReference type="HOGENOM" id="CLU_014998_1_0_1"/>
<feature type="compositionally biased region" description="Acidic residues" evidence="13">
    <location>
        <begin position="202"/>
        <end position="226"/>
    </location>
</feature>
<reference evidence="14" key="1">
    <citation type="journal article" date="2012" name="Nature">
        <title>The oyster genome reveals stress adaptation and complexity of shell formation.</title>
        <authorList>
            <person name="Zhang G."/>
            <person name="Fang X."/>
            <person name="Guo X."/>
            <person name="Li L."/>
            <person name="Luo R."/>
            <person name="Xu F."/>
            <person name="Yang P."/>
            <person name="Zhang L."/>
            <person name="Wang X."/>
            <person name="Qi H."/>
            <person name="Xiong Z."/>
            <person name="Que H."/>
            <person name="Xie Y."/>
            <person name="Holland P.W."/>
            <person name="Paps J."/>
            <person name="Zhu Y."/>
            <person name="Wu F."/>
            <person name="Chen Y."/>
            <person name="Wang J."/>
            <person name="Peng C."/>
            <person name="Meng J."/>
            <person name="Yang L."/>
            <person name="Liu J."/>
            <person name="Wen B."/>
            <person name="Zhang N."/>
            <person name="Huang Z."/>
            <person name="Zhu Q."/>
            <person name="Feng Y."/>
            <person name="Mount A."/>
            <person name="Hedgecock D."/>
            <person name="Xu Z."/>
            <person name="Liu Y."/>
            <person name="Domazet-Loso T."/>
            <person name="Du Y."/>
            <person name="Sun X."/>
            <person name="Zhang S."/>
            <person name="Liu B."/>
            <person name="Cheng P."/>
            <person name="Jiang X."/>
            <person name="Li J."/>
            <person name="Fan D."/>
            <person name="Wang W."/>
            <person name="Fu W."/>
            <person name="Wang T."/>
            <person name="Wang B."/>
            <person name="Zhang J."/>
            <person name="Peng Z."/>
            <person name="Li Y."/>
            <person name="Li N."/>
            <person name="Wang J."/>
            <person name="Chen M."/>
            <person name="He Y."/>
            <person name="Tan F."/>
            <person name="Song X."/>
            <person name="Zheng Q."/>
            <person name="Huang R."/>
            <person name="Yang H."/>
            <person name="Du X."/>
            <person name="Chen L."/>
            <person name="Yang M."/>
            <person name="Gaffney P.M."/>
            <person name="Wang S."/>
            <person name="Luo L."/>
            <person name="She Z."/>
            <person name="Ming Y."/>
            <person name="Huang W."/>
            <person name="Zhang S."/>
            <person name="Huang B."/>
            <person name="Zhang Y."/>
            <person name="Qu T."/>
            <person name="Ni P."/>
            <person name="Miao G."/>
            <person name="Wang J."/>
            <person name="Wang Q."/>
            <person name="Steinberg C.E."/>
            <person name="Wang H."/>
            <person name="Li N."/>
            <person name="Qian L."/>
            <person name="Zhang G."/>
            <person name="Li Y."/>
            <person name="Yang H."/>
            <person name="Liu X."/>
            <person name="Wang J."/>
            <person name="Yin Y."/>
            <person name="Wang J."/>
        </authorList>
    </citation>
    <scope>NUCLEOTIDE SEQUENCE [LARGE SCALE GENOMIC DNA]</scope>
    <source>
        <strain evidence="14">05x7-T-G4-1.051#20</strain>
    </source>
</reference>
<evidence type="ECO:0000313" key="14">
    <source>
        <dbReference type="EMBL" id="EKC17971.1"/>
    </source>
</evidence>
<feature type="region of interest" description="Disordered" evidence="13">
    <location>
        <begin position="516"/>
        <end position="551"/>
    </location>
</feature>
<evidence type="ECO:0000256" key="3">
    <source>
        <dbReference type="ARBA" id="ARBA00008278"/>
    </source>
</evidence>
<organism evidence="14">
    <name type="scientific">Magallana gigas</name>
    <name type="common">Pacific oyster</name>
    <name type="synonym">Crassostrea gigas</name>
    <dbReference type="NCBI Taxonomy" id="29159"/>
    <lineage>
        <taxon>Eukaryota</taxon>
        <taxon>Metazoa</taxon>
        <taxon>Spiralia</taxon>
        <taxon>Lophotrochozoa</taxon>
        <taxon>Mollusca</taxon>
        <taxon>Bivalvia</taxon>
        <taxon>Autobranchia</taxon>
        <taxon>Pteriomorphia</taxon>
        <taxon>Ostreida</taxon>
        <taxon>Ostreoidea</taxon>
        <taxon>Ostreidae</taxon>
        <taxon>Magallana</taxon>
    </lineage>
</organism>
<evidence type="ECO:0000256" key="9">
    <source>
        <dbReference type="ARBA" id="ARBA00022737"/>
    </source>
</evidence>
<dbReference type="EMBL" id="JH818965">
    <property type="protein sequence ID" value="EKC17971.1"/>
    <property type="molecule type" value="Genomic_DNA"/>
</dbReference>
<dbReference type="SUPFAM" id="SSF54236">
    <property type="entry name" value="Ubiquitin-like"/>
    <property type="match status" value="1"/>
</dbReference>
<dbReference type="PANTHER" id="PTHR22770">
    <property type="entry name" value="UBIQUITIN CONJUGATING ENZYME 7 INTERACTING PROTEIN-RELATED"/>
    <property type="match status" value="1"/>
</dbReference>
<dbReference type="CDD" id="cd20345">
    <property type="entry name" value="BRcat_RBR_HOIL1"/>
    <property type="match status" value="1"/>
</dbReference>
<feature type="region of interest" description="Disordered" evidence="13">
    <location>
        <begin position="137"/>
        <end position="226"/>
    </location>
</feature>
<evidence type="ECO:0000256" key="2">
    <source>
        <dbReference type="ARBA" id="ARBA00004906"/>
    </source>
</evidence>
<dbReference type="InterPro" id="IPR044066">
    <property type="entry name" value="TRIAD_supradom"/>
</dbReference>
<dbReference type="PROSITE" id="PS00518">
    <property type="entry name" value="ZF_RING_1"/>
    <property type="match status" value="1"/>
</dbReference>
<sequence length="903" mass="102279">MNQGTLERARRAQRLLHPHSGLCDLYLLCSPLSAKRRSVAMDCDDSQYSIKLSLILNNIIKDTLRVFQKGDSWFEFWSLLGDKKHNSTVKLCREDDRWKEFSTQLTKVINDLRECIKTQNIPNQVFELAAFQSKKSNCPQKAEEHKSEPGVAQKRLDRSSDSDLDKKQKENKNLLRTQSLLENSKNHHQESETETGEGIGLSDDESENEESLVEEDFSGSDSDYEDMMEQEKAIQRLVELLQAAINSNDKEAAAKHAGSLAVTAAKVTITLDPGSLKNIKDTEFSIKVYVEDREASGGCITLNVKPSETVKDLKLRMCLKHSFPVEVQKWIIGKRIPPDNETLQKARVTPGQAVYLYLISPKSVGLTKEKFMEDRLKMLHNQYPVVQKQGPSNFAESGPYIPMGTPVTPKTPLSTQPPSRQRSEPYSGSSTGGGGITPKVRPTVVTQPSLEEFEVIPANPVFKDPSQPKNNKQTTSIQTGWVCPACTYINQPTRPGCEICATNRPLNYQVPDGYKMTREEEERIRREREQEEQTQRASMNRGQDRSPRENADQEFYGDLQDQDLAAILELKDNLNRENMAPRGRSPTENDLPLPHGVPHDLHLGMGDVQRGSLDNLHFPVDLFIPKVVKGRHVYLVPQLEREREEQAMRARQENFEILRRAEDTSLIANTHIFRCPICFDDISPGNGVILRECLHSFCKDCLQGAVVHNEEAELRCPYQDNDYACNASLQDREIKALVEVSVYEKHLQRSLVTAESQERNSFHCKTNDCPGWCIYEDLVNFFSCPVCKKENCLTCKAIHEGMNCKEYQEDLRIRSSNDKAAKQTNKMLKELLKKGDAMKCPKCEVVVQKKDGCDWIKCSICKTEICWVTKGPRWGPLGVGDISGGCRCRVEGKPCHENCNNCH</sequence>
<dbReference type="InterPro" id="IPR000626">
    <property type="entry name" value="Ubiquitin-like_dom"/>
</dbReference>
<dbReference type="InParanoid" id="K1Q9B6"/>
<dbReference type="Gene3D" id="2.30.30.380">
    <property type="entry name" value="Zn-finger domain of Sec23/24"/>
    <property type="match status" value="1"/>
</dbReference>
<comment type="pathway">
    <text evidence="2">Protein modification; protein ubiquitination.</text>
</comment>
<feature type="compositionally biased region" description="Polar residues" evidence="13">
    <location>
        <begin position="174"/>
        <end position="183"/>
    </location>
</feature>
<evidence type="ECO:0000256" key="11">
    <source>
        <dbReference type="ARBA" id="ARBA00022786"/>
    </source>
</evidence>
<dbReference type="SMART" id="SM00184">
    <property type="entry name" value="RING"/>
    <property type="match status" value="1"/>
</dbReference>
<evidence type="ECO:0000256" key="13">
    <source>
        <dbReference type="SAM" id="MobiDB-lite"/>
    </source>
</evidence>
<dbReference type="GO" id="GO:0009893">
    <property type="term" value="P:positive regulation of metabolic process"/>
    <property type="evidence" value="ECO:0007669"/>
    <property type="project" value="UniProtKB-ARBA"/>
</dbReference>
<dbReference type="SUPFAM" id="SSF57850">
    <property type="entry name" value="RING/U-box"/>
    <property type="match status" value="3"/>
</dbReference>
<keyword evidence="12" id="KW-0862">Zinc</keyword>
<dbReference type="InterPro" id="IPR047558">
    <property type="entry name" value="BRcat_RBR_HOIL1"/>
</dbReference>
<dbReference type="InterPro" id="IPR017907">
    <property type="entry name" value="Znf_RING_CS"/>
</dbReference>
<keyword evidence="8" id="KW-0479">Metal-binding</keyword>
<evidence type="ECO:0000256" key="10">
    <source>
        <dbReference type="ARBA" id="ARBA00022771"/>
    </source>
</evidence>
<protein>
    <recommendedName>
        <fullName evidence="5">RanBP-type and C3HC4-type zinc finger-containing protein 1</fullName>
        <ecNumber evidence="4">2.3.2.31</ecNumber>
    </recommendedName>
</protein>
<dbReference type="InterPro" id="IPR047557">
    <property type="entry name" value="Rcat_RBR_HOIL1"/>
</dbReference>
<dbReference type="CDD" id="cd16633">
    <property type="entry name" value="mRING-HC-C3HC3D_RBR_HOIL1"/>
    <property type="match status" value="1"/>
</dbReference>
<dbReference type="GO" id="GO:0061630">
    <property type="term" value="F:ubiquitin protein ligase activity"/>
    <property type="evidence" value="ECO:0007669"/>
    <property type="project" value="UniProtKB-EC"/>
</dbReference>
<feature type="compositionally biased region" description="Basic and acidic residues" evidence="13">
    <location>
        <begin position="542"/>
        <end position="551"/>
    </location>
</feature>
<dbReference type="PROSITE" id="PS51873">
    <property type="entry name" value="TRIAD"/>
    <property type="match status" value="1"/>
</dbReference>
<dbReference type="SMART" id="SM00547">
    <property type="entry name" value="ZnF_RBZ"/>
    <property type="match status" value="1"/>
</dbReference>
<accession>K1Q9B6</accession>
<dbReference type="InterPro" id="IPR036443">
    <property type="entry name" value="Znf_RanBP2_sf"/>
</dbReference>
<dbReference type="Gene3D" id="1.20.120.1750">
    <property type="match status" value="1"/>
</dbReference>
<comment type="similarity">
    <text evidence="3">Belongs to the RBR family.</text>
</comment>
<dbReference type="CDD" id="cd01799">
    <property type="entry name" value="Ubl_HOIL1"/>
    <property type="match status" value="1"/>
</dbReference>
<feature type="compositionally biased region" description="Polar residues" evidence="13">
    <location>
        <begin position="411"/>
        <end position="426"/>
    </location>
</feature>